<dbReference type="PANTHER" id="PTHR39583:SF2">
    <property type="entry name" value="TYPE II SECRETION SYSTEM PROTEIN J"/>
    <property type="match status" value="1"/>
</dbReference>
<evidence type="ECO:0000256" key="8">
    <source>
        <dbReference type="SAM" id="Phobius"/>
    </source>
</evidence>
<keyword evidence="3" id="KW-0488">Methylation</keyword>
<keyword evidence="7 8" id="KW-0472">Membrane</keyword>
<dbReference type="NCBIfam" id="TIGR02532">
    <property type="entry name" value="IV_pilin_GFxxxE"/>
    <property type="match status" value="1"/>
</dbReference>
<dbReference type="InterPro" id="IPR051621">
    <property type="entry name" value="T2SS_protein_J"/>
</dbReference>
<accession>A0AB33VGV6</accession>
<keyword evidence="2" id="KW-1003">Cell membrane</keyword>
<dbReference type="EMBL" id="AAKL01000007">
    <property type="protein sequence ID" value="EAP74069.1"/>
    <property type="molecule type" value="Genomic_DNA"/>
</dbReference>
<dbReference type="PANTHER" id="PTHR39583">
    <property type="entry name" value="TYPE II SECRETION SYSTEM PROTEIN J-RELATED"/>
    <property type="match status" value="1"/>
</dbReference>
<gene>
    <name evidence="9" type="primary">gspJ</name>
    <name evidence="9" type="ORF">RRSL_03996</name>
</gene>
<dbReference type="Gene3D" id="3.30.700.10">
    <property type="entry name" value="Glycoprotein, Type 4 Pilin"/>
    <property type="match status" value="1"/>
</dbReference>
<dbReference type="InterPro" id="IPR045584">
    <property type="entry name" value="Pilin-like"/>
</dbReference>
<keyword evidence="5 8" id="KW-0812">Transmembrane</keyword>
<evidence type="ECO:0000313" key="10">
    <source>
        <dbReference type="Proteomes" id="UP000005933"/>
    </source>
</evidence>
<dbReference type="Proteomes" id="UP000005933">
    <property type="component" value="Unassembled WGS sequence"/>
</dbReference>
<dbReference type="SUPFAM" id="SSF54523">
    <property type="entry name" value="Pili subunits"/>
    <property type="match status" value="1"/>
</dbReference>
<organism evidence="9 10">
    <name type="scientific">Ralstonia solanacearum (strain UW551)</name>
    <dbReference type="NCBI Taxonomy" id="342110"/>
    <lineage>
        <taxon>Bacteria</taxon>
        <taxon>Pseudomonadati</taxon>
        <taxon>Pseudomonadota</taxon>
        <taxon>Betaproteobacteria</taxon>
        <taxon>Burkholderiales</taxon>
        <taxon>Burkholderiaceae</taxon>
        <taxon>Ralstonia</taxon>
        <taxon>Ralstonia solanacearum species complex</taxon>
    </lineage>
</organism>
<evidence type="ECO:0000256" key="4">
    <source>
        <dbReference type="ARBA" id="ARBA00022519"/>
    </source>
</evidence>
<keyword evidence="6 8" id="KW-1133">Transmembrane helix</keyword>
<evidence type="ECO:0000256" key="1">
    <source>
        <dbReference type="ARBA" id="ARBA00004377"/>
    </source>
</evidence>
<name>A0AB33VGV6_RALSU</name>
<evidence type="ECO:0000256" key="3">
    <source>
        <dbReference type="ARBA" id="ARBA00022481"/>
    </source>
</evidence>
<reference evidence="9 10" key="1">
    <citation type="journal article" date="2006" name="Mol. Plant Microbe Interact.">
        <title>Identification of open reading frames unique to a select agent: Ralstonia solanacearum race 3 biovar 2.</title>
        <authorList>
            <person name="Gabriel D.W."/>
            <person name="Allen C."/>
            <person name="Schell M."/>
            <person name="Denny T.P."/>
            <person name="Greenberg J.T."/>
            <person name="Duan Y.P."/>
            <person name="Flores-Cruz Z."/>
            <person name="Huang Q."/>
            <person name="Clifford J.M."/>
            <person name="Presting G."/>
            <person name="Gonzalez E.T."/>
            <person name="Reddy J."/>
            <person name="Elphinstone J."/>
            <person name="Swanson J."/>
            <person name="Yao J."/>
            <person name="Mulholland V."/>
            <person name="Liu L."/>
            <person name="Farmerie W."/>
            <person name="Patnaikuni M."/>
            <person name="Balogh B."/>
            <person name="Norman D."/>
            <person name="Alvarez A."/>
            <person name="Castillo J.A."/>
            <person name="Jones J."/>
            <person name="Saddler G."/>
            <person name="Walunas T."/>
            <person name="Zhukov A."/>
            <person name="Mikhailova N."/>
        </authorList>
    </citation>
    <scope>NUCLEOTIDE SEQUENCE [LARGE SCALE GENOMIC DNA]</scope>
    <source>
        <strain evidence="9 10">UW551</strain>
    </source>
</reference>
<evidence type="ECO:0000256" key="2">
    <source>
        <dbReference type="ARBA" id="ARBA00022475"/>
    </source>
</evidence>
<comment type="subcellular location">
    <subcellularLocation>
        <location evidence="1">Cell inner membrane</location>
        <topology evidence="1">Single-pass membrane protein</topology>
    </subcellularLocation>
</comment>
<dbReference type="InterPro" id="IPR012902">
    <property type="entry name" value="N_methyl_site"/>
</dbReference>
<keyword evidence="4" id="KW-0997">Cell inner membrane</keyword>
<comment type="caution">
    <text evidence="9">The sequence shown here is derived from an EMBL/GenBank/DDBJ whole genome shotgun (WGS) entry which is preliminary data.</text>
</comment>
<dbReference type="GO" id="GO:0015628">
    <property type="term" value="P:protein secretion by the type II secretion system"/>
    <property type="evidence" value="ECO:0007669"/>
    <property type="project" value="TreeGrafter"/>
</dbReference>
<evidence type="ECO:0000313" key="9">
    <source>
        <dbReference type="EMBL" id="EAP74069.1"/>
    </source>
</evidence>
<dbReference type="Pfam" id="PF07963">
    <property type="entry name" value="N_methyl"/>
    <property type="match status" value="1"/>
</dbReference>
<dbReference type="GO" id="GO:0005886">
    <property type="term" value="C:plasma membrane"/>
    <property type="evidence" value="ECO:0007669"/>
    <property type="project" value="UniProtKB-SubCell"/>
</dbReference>
<proteinExistence type="predicted"/>
<evidence type="ECO:0000256" key="6">
    <source>
        <dbReference type="ARBA" id="ARBA00022989"/>
    </source>
</evidence>
<evidence type="ECO:0000256" key="5">
    <source>
        <dbReference type="ARBA" id="ARBA00022692"/>
    </source>
</evidence>
<evidence type="ECO:0000256" key="7">
    <source>
        <dbReference type="ARBA" id="ARBA00023136"/>
    </source>
</evidence>
<dbReference type="AlphaFoldDB" id="A0AB33VGV6"/>
<sequence length="261" mass="27708">MPMPAAPCASPGWSPCCPTMHAISSDRVRTRGFTLLELLVAITLLAILAVLAWRGLDSMTRTHEALAQRDERIEALKTAYAQFDADCTQLADPATLSRSPVEVDADRVLLVRDRRDEGQPPAWQVVLYRAVNGRLERLQSAPLTNRGDLRGALDSLRQGGANAAIYKLADAVDGIAARAWIEPGGWMDNTGALSAALFPGGSNTTTLAELPAASAVSASAPAANGVVVPVATVRAVELALLVRMTPQGTPQRFTRICMTGL</sequence>
<feature type="transmembrane region" description="Helical" evidence="8">
    <location>
        <begin position="33"/>
        <end position="53"/>
    </location>
</feature>
<dbReference type="PROSITE" id="PS00409">
    <property type="entry name" value="PROKAR_NTER_METHYL"/>
    <property type="match status" value="1"/>
</dbReference>
<protein>
    <submittedName>
        <fullName evidence="9">GspJ</fullName>
    </submittedName>
</protein>